<feature type="domain" description="Polysaccharide biosynthesis protein CapD-like" evidence="3">
    <location>
        <begin position="285"/>
        <end position="584"/>
    </location>
</feature>
<dbReference type="OrthoDB" id="9803111at2"/>
<evidence type="ECO:0000313" key="4">
    <source>
        <dbReference type="EMBL" id="SEO22971.1"/>
    </source>
</evidence>
<evidence type="ECO:0000256" key="1">
    <source>
        <dbReference type="ARBA" id="ARBA00007430"/>
    </source>
</evidence>
<name>A0A1H8MZZ9_9PROT</name>
<dbReference type="PANTHER" id="PTHR43318">
    <property type="entry name" value="UDP-N-ACETYLGLUCOSAMINE 4,6-DEHYDRATASE"/>
    <property type="match status" value="1"/>
</dbReference>
<dbReference type="CDD" id="cd05237">
    <property type="entry name" value="UDP_invert_4-6DH_SDR_e"/>
    <property type="match status" value="1"/>
</dbReference>
<dbReference type="EMBL" id="FODO01000006">
    <property type="protein sequence ID" value="SEO22971.1"/>
    <property type="molecule type" value="Genomic_DNA"/>
</dbReference>
<keyword evidence="5" id="KW-1185">Reference proteome</keyword>
<organism evidence="4 5">
    <name type="scientific">Nitrosomonas oligotropha</name>
    <dbReference type="NCBI Taxonomy" id="42354"/>
    <lineage>
        <taxon>Bacteria</taxon>
        <taxon>Pseudomonadati</taxon>
        <taxon>Pseudomonadota</taxon>
        <taxon>Betaproteobacteria</taxon>
        <taxon>Nitrosomonadales</taxon>
        <taxon>Nitrosomonadaceae</taxon>
        <taxon>Nitrosomonas</taxon>
    </lineage>
</organism>
<keyword evidence="2" id="KW-0812">Transmembrane</keyword>
<feature type="transmembrane region" description="Helical" evidence="2">
    <location>
        <begin position="81"/>
        <end position="102"/>
    </location>
</feature>
<evidence type="ECO:0000313" key="5">
    <source>
        <dbReference type="Proteomes" id="UP000198814"/>
    </source>
</evidence>
<dbReference type="SUPFAM" id="SSF51735">
    <property type="entry name" value="NAD(P)-binding Rossmann-fold domains"/>
    <property type="match status" value="2"/>
</dbReference>
<protein>
    <submittedName>
        <fullName evidence="4">NDP-sugar epimerase, includes UDP-GlcNAc-inverting 4,6-dehydratase FlaA1 and capsular polysaccharide biosynthesis protein EpsC</fullName>
    </submittedName>
</protein>
<keyword evidence="2" id="KW-0472">Membrane</keyword>
<feature type="transmembrane region" description="Helical" evidence="2">
    <location>
        <begin position="51"/>
        <end position="69"/>
    </location>
</feature>
<keyword evidence="2" id="KW-1133">Transmembrane helix</keyword>
<dbReference type="PANTHER" id="PTHR43318:SF1">
    <property type="entry name" value="POLYSACCHARIDE BIOSYNTHESIS PROTEIN EPSC-RELATED"/>
    <property type="match status" value="1"/>
</dbReference>
<dbReference type="Proteomes" id="UP000198814">
    <property type="component" value="Unassembled WGS sequence"/>
</dbReference>
<dbReference type="InterPro" id="IPR036291">
    <property type="entry name" value="NAD(P)-bd_dom_sf"/>
</dbReference>
<dbReference type="Pfam" id="PF13727">
    <property type="entry name" value="CoA_binding_3"/>
    <property type="match status" value="1"/>
</dbReference>
<dbReference type="STRING" id="42354.SAMN05216333_10695"/>
<feature type="transmembrane region" description="Helical" evidence="2">
    <location>
        <begin position="12"/>
        <end position="31"/>
    </location>
</feature>
<evidence type="ECO:0000256" key="2">
    <source>
        <dbReference type="SAM" id="Phobius"/>
    </source>
</evidence>
<reference evidence="5" key="1">
    <citation type="submission" date="2016-10" db="EMBL/GenBank/DDBJ databases">
        <authorList>
            <person name="Varghese N."/>
            <person name="Submissions S."/>
        </authorList>
    </citation>
    <scope>NUCLEOTIDE SEQUENCE [LARGE SCALE GENOMIC DNA]</scope>
    <source>
        <strain evidence="5">Nm76</strain>
    </source>
</reference>
<feature type="transmembrane region" description="Helical" evidence="2">
    <location>
        <begin position="108"/>
        <end position="128"/>
    </location>
</feature>
<dbReference type="RefSeq" id="WP_090317438.1">
    <property type="nucleotide sequence ID" value="NZ_FNOE01000006.1"/>
</dbReference>
<dbReference type="AlphaFoldDB" id="A0A1H8MZZ9"/>
<dbReference type="Gene3D" id="3.40.50.720">
    <property type="entry name" value="NAD(P)-binding Rossmann-like Domain"/>
    <property type="match status" value="2"/>
</dbReference>
<dbReference type="InterPro" id="IPR051203">
    <property type="entry name" value="Polysaccharide_Synthase-Rel"/>
</dbReference>
<accession>A0A1H8MZZ9</accession>
<dbReference type="InterPro" id="IPR003869">
    <property type="entry name" value="Polysac_CapD-like"/>
</dbReference>
<evidence type="ECO:0000259" key="3">
    <source>
        <dbReference type="Pfam" id="PF02719"/>
    </source>
</evidence>
<dbReference type="Pfam" id="PF02719">
    <property type="entry name" value="Polysacc_synt_2"/>
    <property type="match status" value="1"/>
</dbReference>
<proteinExistence type="inferred from homology"/>
<comment type="similarity">
    <text evidence="1">Belongs to the polysaccharide synthase family.</text>
</comment>
<sequence length="631" mass="70250">MLLKKYGIRTLIAFTHDFIAIGVAWWLAYLFRFNFEIPADSVQLLLEMLPWMVLVQGGFFLWLGLYRGLWRYASLPDLKRIFVAVMSGSLTELLLLWLFGLLAKIPGAVAVLVPLLLMLIMGGSRLIYRAWKERRLYGLESNEAKLVLIIGAGSTAVNLVKALTGSREWHVVGMLDDDPRKLGTRLQGIRVLGRIDELPHWVHTLNVEHVIIATPSVSRQIHRKALEMCSEIDVKAMTVPSYADLISGKSMVTNIREIQLDDLLGRAPVVLDDDGLHGLLTGKVILVTGAGGSIGSELCRQLAAFEPERIVFLELNEFALYSIQEEFLPRFPAMKMSFVIGDVKDRARMTQLFSQFHPAVVFHAAAYKHVPLMEEENAYQALLNNVLGTYVLAQVAISFAVEKFVLISTDKAVNPVSVMGASKRLAEMVCQALQQSIAAKNNQPGWNNQSRPTCFVMVRFGNVLGSTGSVIPKFREQIAKGGPITITHPEMTRYFMSIPEAAQLVLQAGLMGGTNGGGEIFVLDMGDPVKIVDLANDLIHLSGLGEDDIRIVFSGLRPGEKLHEELLSASENTLPTPHQKLRIAQARQVDEQWLSDMTAWLSKISVLSDREVRDQLVNWVPEYDSKEWNGK</sequence>
<gene>
    <name evidence="4" type="ORF">SAMN05216333_10695</name>
</gene>